<keyword evidence="5 12" id="KW-0812">Transmembrane</keyword>
<dbReference type="GO" id="GO:0022841">
    <property type="term" value="F:potassium ion leak channel activity"/>
    <property type="evidence" value="ECO:0007669"/>
    <property type="project" value="TreeGrafter"/>
</dbReference>
<evidence type="ECO:0000256" key="4">
    <source>
        <dbReference type="ARBA" id="ARBA00022538"/>
    </source>
</evidence>
<dbReference type="GO" id="GO:0030322">
    <property type="term" value="P:stabilization of membrane potential"/>
    <property type="evidence" value="ECO:0007669"/>
    <property type="project" value="TreeGrafter"/>
</dbReference>
<dbReference type="EMBL" id="JARPUR010000001">
    <property type="protein sequence ID" value="KAK4886664.1"/>
    <property type="molecule type" value="Genomic_DNA"/>
</dbReference>
<keyword evidence="11 12" id="KW-0407">Ion channel</keyword>
<comment type="similarity">
    <text evidence="2 12">Belongs to the two pore domain potassium channel (TC 1.A.1.8) family.</text>
</comment>
<keyword evidence="7" id="KW-0630">Potassium</keyword>
<evidence type="ECO:0000256" key="8">
    <source>
        <dbReference type="ARBA" id="ARBA00022989"/>
    </source>
</evidence>
<dbReference type="PRINTS" id="PR01333">
    <property type="entry name" value="2POREKCHANEL"/>
</dbReference>
<dbReference type="InterPro" id="IPR003280">
    <property type="entry name" value="2pore_dom_K_chnl"/>
</dbReference>
<keyword evidence="8 13" id="KW-1133">Transmembrane helix</keyword>
<dbReference type="Proteomes" id="UP001353858">
    <property type="component" value="Unassembled WGS sequence"/>
</dbReference>
<dbReference type="PRINTS" id="PR01095">
    <property type="entry name" value="TASKCHANNEL"/>
</dbReference>
<feature type="transmembrane region" description="Helical" evidence="13">
    <location>
        <begin position="236"/>
        <end position="255"/>
    </location>
</feature>
<keyword evidence="3 12" id="KW-0813">Transport</keyword>
<gene>
    <name evidence="15" type="ORF">RN001_002935</name>
</gene>
<keyword evidence="16" id="KW-1185">Reference proteome</keyword>
<evidence type="ECO:0000256" key="12">
    <source>
        <dbReference type="RuleBase" id="RU003857"/>
    </source>
</evidence>
<keyword evidence="4" id="KW-0633">Potassium transport</keyword>
<feature type="transmembrane region" description="Helical" evidence="13">
    <location>
        <begin position="207"/>
        <end position="230"/>
    </location>
</feature>
<comment type="subcellular location">
    <subcellularLocation>
        <location evidence="1">Membrane</location>
        <topology evidence="1">Multi-pass membrane protein</topology>
    </subcellularLocation>
</comment>
<evidence type="ECO:0000313" key="16">
    <source>
        <dbReference type="Proteomes" id="UP001353858"/>
    </source>
</evidence>
<sequence length="388" mass="44173">MDSRVYVNTPMDLKTRLKSWCSDVRVKQALQHMGLFITLMAYTVVGGVVFRCLEHPAEIERISRLRSSLLHSRRHLAERIINNTLGLQEPLEYVYFELKEYEKVLEDAFAEGFQSTHHLDKYESEKWSFLTSVFFSSTVLTTIGYGNTVPVTTEGRAFCIVFALVGIPLTLTVIADMGRLFATSLSAFTERMPGWCRHATIMRRTSCYAVGSVAFLFVYLSAGAGFFVIWEEDWTFFEGFYFCFITMTTIGFGDLVPKKPKYMLLCTIYILIGLALTSTIIELVRRQYLQSWKQLQAMSGPLADTLRKMADSAPGIDVSAFQNDLKKVLTVVTMPKRLANQLDRYGKKQKQIRWEEAVESVIRDISNGTQQKQPSPPVVKIVIYESSV</sequence>
<evidence type="ECO:0000256" key="1">
    <source>
        <dbReference type="ARBA" id="ARBA00004141"/>
    </source>
</evidence>
<evidence type="ECO:0000256" key="7">
    <source>
        <dbReference type="ARBA" id="ARBA00022958"/>
    </source>
</evidence>
<evidence type="ECO:0000313" key="15">
    <source>
        <dbReference type="EMBL" id="KAK4886664.1"/>
    </source>
</evidence>
<dbReference type="SUPFAM" id="SSF81324">
    <property type="entry name" value="Voltage-gated potassium channels"/>
    <property type="match status" value="2"/>
</dbReference>
<keyword evidence="9 12" id="KW-0406">Ion transport</keyword>
<evidence type="ECO:0000259" key="14">
    <source>
        <dbReference type="Pfam" id="PF07885"/>
    </source>
</evidence>
<dbReference type="PANTHER" id="PTHR11003">
    <property type="entry name" value="POTASSIUM CHANNEL, SUBFAMILY K"/>
    <property type="match status" value="1"/>
</dbReference>
<evidence type="ECO:0000256" key="11">
    <source>
        <dbReference type="ARBA" id="ARBA00023303"/>
    </source>
</evidence>
<dbReference type="GO" id="GO:0015271">
    <property type="term" value="F:outward rectifier potassium channel activity"/>
    <property type="evidence" value="ECO:0007669"/>
    <property type="project" value="TreeGrafter"/>
</dbReference>
<evidence type="ECO:0000256" key="5">
    <source>
        <dbReference type="ARBA" id="ARBA00022692"/>
    </source>
</evidence>
<proteinExistence type="inferred from homology"/>
<reference evidence="16" key="1">
    <citation type="submission" date="2023-01" db="EMBL/GenBank/DDBJ databases">
        <title>Key to firefly adult light organ development and bioluminescence: homeobox transcription factors regulate luciferase expression and transportation to peroxisome.</title>
        <authorList>
            <person name="Fu X."/>
        </authorList>
    </citation>
    <scope>NUCLEOTIDE SEQUENCE [LARGE SCALE GENOMIC DNA]</scope>
</reference>
<accession>A0AAN7SM24</accession>
<keyword evidence="10 13" id="KW-0472">Membrane</keyword>
<name>A0AAN7SM24_9COLE</name>
<dbReference type="PANTHER" id="PTHR11003:SF142">
    <property type="entry name" value="POTASSIUM CHANNEL DOMAIN-CONTAINING PROTEIN"/>
    <property type="match status" value="1"/>
</dbReference>
<evidence type="ECO:0000256" key="2">
    <source>
        <dbReference type="ARBA" id="ARBA00006666"/>
    </source>
</evidence>
<feature type="transmembrane region" description="Helical" evidence="13">
    <location>
        <begin position="157"/>
        <end position="182"/>
    </location>
</feature>
<organism evidence="15 16">
    <name type="scientific">Aquatica leii</name>
    <dbReference type="NCBI Taxonomy" id="1421715"/>
    <lineage>
        <taxon>Eukaryota</taxon>
        <taxon>Metazoa</taxon>
        <taxon>Ecdysozoa</taxon>
        <taxon>Arthropoda</taxon>
        <taxon>Hexapoda</taxon>
        <taxon>Insecta</taxon>
        <taxon>Pterygota</taxon>
        <taxon>Neoptera</taxon>
        <taxon>Endopterygota</taxon>
        <taxon>Coleoptera</taxon>
        <taxon>Polyphaga</taxon>
        <taxon>Elateriformia</taxon>
        <taxon>Elateroidea</taxon>
        <taxon>Lampyridae</taxon>
        <taxon>Luciolinae</taxon>
        <taxon>Aquatica</taxon>
    </lineage>
</organism>
<dbReference type="Gene3D" id="1.10.287.70">
    <property type="match status" value="1"/>
</dbReference>
<keyword evidence="6" id="KW-0631">Potassium channel</keyword>
<feature type="transmembrane region" description="Helical" evidence="13">
    <location>
        <begin position="127"/>
        <end position="145"/>
    </location>
</feature>
<evidence type="ECO:0000256" key="3">
    <source>
        <dbReference type="ARBA" id="ARBA00022448"/>
    </source>
</evidence>
<comment type="caution">
    <text evidence="15">The sequence shown here is derived from an EMBL/GenBank/DDBJ whole genome shotgun (WGS) entry which is preliminary data.</text>
</comment>
<evidence type="ECO:0000256" key="6">
    <source>
        <dbReference type="ARBA" id="ARBA00022826"/>
    </source>
</evidence>
<dbReference type="GO" id="GO:0005886">
    <property type="term" value="C:plasma membrane"/>
    <property type="evidence" value="ECO:0007669"/>
    <property type="project" value="TreeGrafter"/>
</dbReference>
<feature type="domain" description="Potassium channel" evidence="14">
    <location>
        <begin position="215"/>
        <end position="286"/>
    </location>
</feature>
<feature type="transmembrane region" description="Helical" evidence="13">
    <location>
        <begin position="262"/>
        <end position="281"/>
    </location>
</feature>
<evidence type="ECO:0000256" key="10">
    <source>
        <dbReference type="ARBA" id="ARBA00023136"/>
    </source>
</evidence>
<dbReference type="AlphaFoldDB" id="A0AAN7SM24"/>
<dbReference type="InterPro" id="IPR013099">
    <property type="entry name" value="K_chnl_dom"/>
</dbReference>
<dbReference type="Pfam" id="PF07885">
    <property type="entry name" value="Ion_trans_2"/>
    <property type="match status" value="2"/>
</dbReference>
<evidence type="ECO:0000256" key="13">
    <source>
        <dbReference type="SAM" id="Phobius"/>
    </source>
</evidence>
<evidence type="ECO:0000256" key="9">
    <source>
        <dbReference type="ARBA" id="ARBA00023065"/>
    </source>
</evidence>
<feature type="transmembrane region" description="Helical" evidence="13">
    <location>
        <begin position="33"/>
        <end position="53"/>
    </location>
</feature>
<feature type="domain" description="Potassium channel" evidence="14">
    <location>
        <begin position="122"/>
        <end position="181"/>
    </location>
</feature>
<protein>
    <recommendedName>
        <fullName evidence="14">Potassium channel domain-containing protein</fullName>
    </recommendedName>
</protein>
<dbReference type="InterPro" id="IPR003092">
    <property type="entry name" value="2pore_dom_K_chnl_TASK"/>
</dbReference>